<dbReference type="Proteomes" id="UP000556084">
    <property type="component" value="Unassembled WGS sequence"/>
</dbReference>
<gene>
    <name evidence="2" type="ORF">FHS39_000871</name>
</gene>
<proteinExistence type="predicted"/>
<keyword evidence="3" id="KW-1185">Reference proteome</keyword>
<name>A0A7W7LLM6_9ACTN</name>
<feature type="region of interest" description="Disordered" evidence="1">
    <location>
        <begin position="1"/>
        <end position="70"/>
    </location>
</feature>
<dbReference type="EMBL" id="JACHJH010000001">
    <property type="protein sequence ID" value="MBB4891871.1"/>
    <property type="molecule type" value="Genomic_DNA"/>
</dbReference>
<organism evidence="2 3">
    <name type="scientific">Streptomyces olivoverticillatus</name>
    <dbReference type="NCBI Taxonomy" id="66427"/>
    <lineage>
        <taxon>Bacteria</taxon>
        <taxon>Bacillati</taxon>
        <taxon>Actinomycetota</taxon>
        <taxon>Actinomycetes</taxon>
        <taxon>Kitasatosporales</taxon>
        <taxon>Streptomycetaceae</taxon>
        <taxon>Streptomyces</taxon>
    </lineage>
</organism>
<evidence type="ECO:0000313" key="3">
    <source>
        <dbReference type="Proteomes" id="UP000556084"/>
    </source>
</evidence>
<protein>
    <recommendedName>
        <fullName evidence="4">Endonuclease/exonuclease/phosphatase domain-containing protein</fullName>
    </recommendedName>
</protein>
<dbReference type="InterPro" id="IPR036691">
    <property type="entry name" value="Endo/exonu/phosph_ase_sf"/>
</dbReference>
<dbReference type="SUPFAM" id="SSF56219">
    <property type="entry name" value="DNase I-like"/>
    <property type="match status" value="1"/>
</dbReference>
<feature type="region of interest" description="Disordered" evidence="1">
    <location>
        <begin position="118"/>
        <end position="139"/>
    </location>
</feature>
<accession>A0A7W7LLM6</accession>
<sequence>MADCGTGPGEYPQGRHVQYARRPGPLNAGRFSGGQTGGDPRPPRGARCGPSRCTTGKQNLGGAGDEADGRLHHPALQLGELPTARFHPTENKPLCHLPGEDAQAQGQIPRHRRQPIGGFGQGRTSHPAAACGTRRPGGQRRQARARHQAHGRAWFYSLHAQNRGSRTNQRNDAPNLVRKISADAGDHWAAMGDFNRTPDPLGPLLYDEPDAQVIRSGYRQGEAGPGGNPVRHGRGRLPSRRLPSGDAVLPGTAAAEHRLPVRGVTLRAVRLRGCPFYDVDTDWARQTLVAA</sequence>
<feature type="region of interest" description="Disordered" evidence="1">
    <location>
        <begin position="219"/>
        <end position="244"/>
    </location>
</feature>
<dbReference type="AlphaFoldDB" id="A0A7W7LLM6"/>
<evidence type="ECO:0000256" key="1">
    <source>
        <dbReference type="SAM" id="MobiDB-lite"/>
    </source>
</evidence>
<evidence type="ECO:0000313" key="2">
    <source>
        <dbReference type="EMBL" id="MBB4891871.1"/>
    </source>
</evidence>
<reference evidence="2 3" key="1">
    <citation type="submission" date="2020-08" db="EMBL/GenBank/DDBJ databases">
        <title>Genomic Encyclopedia of Type Strains, Phase III (KMG-III): the genomes of soil and plant-associated and newly described type strains.</title>
        <authorList>
            <person name="Whitman W."/>
        </authorList>
    </citation>
    <scope>NUCLEOTIDE SEQUENCE [LARGE SCALE GENOMIC DNA]</scope>
    <source>
        <strain evidence="2 3">CECT 3266</strain>
    </source>
</reference>
<dbReference type="Gene3D" id="3.60.10.10">
    <property type="entry name" value="Endonuclease/exonuclease/phosphatase"/>
    <property type="match status" value="1"/>
</dbReference>
<evidence type="ECO:0008006" key="4">
    <source>
        <dbReference type="Google" id="ProtNLM"/>
    </source>
</evidence>
<comment type="caution">
    <text evidence="2">The sequence shown here is derived from an EMBL/GenBank/DDBJ whole genome shotgun (WGS) entry which is preliminary data.</text>
</comment>